<dbReference type="PRINTS" id="PR00081">
    <property type="entry name" value="GDHRDH"/>
</dbReference>
<proteinExistence type="inferred from homology"/>
<sequence>MSGRFSGKVALVTGGSSGIGECTARALAAEGADVAILASSSLEKAQAVASSIVAAGGSARPYQADVRSAEAMNALMESVEADFGGLDLLVNAAGVFYPTPVGSTDGASAARMIDINVTGLWNSIAAATPLMQRRGGGRIVNCASTAAMIGINSHALYCASKAAVVMMTRALTAELAPLHIAINAVAPGNTATPMNEDVRNNADAMAAMQAMTPSGVAFSDADAIAGVILFLLSNDARAVHGATWLADEGISAAIG</sequence>
<feature type="domain" description="Ketoreductase" evidence="4">
    <location>
        <begin position="8"/>
        <end position="188"/>
    </location>
</feature>
<dbReference type="CDD" id="cd05233">
    <property type="entry name" value="SDR_c"/>
    <property type="match status" value="1"/>
</dbReference>
<evidence type="ECO:0000256" key="3">
    <source>
        <dbReference type="RuleBase" id="RU000363"/>
    </source>
</evidence>
<reference evidence="5 6" key="1">
    <citation type="submission" date="2020-08" db="EMBL/GenBank/DDBJ databases">
        <title>Genomic Encyclopedia of Type Strains, Phase IV (KMG-IV): sequencing the most valuable type-strain genomes for metagenomic binning, comparative biology and taxonomic classification.</title>
        <authorList>
            <person name="Goeker M."/>
        </authorList>
    </citation>
    <scope>NUCLEOTIDE SEQUENCE [LARGE SCALE GENOMIC DNA]</scope>
    <source>
        <strain evidence="5 6">DSM 17328</strain>
    </source>
</reference>
<evidence type="ECO:0000256" key="1">
    <source>
        <dbReference type="ARBA" id="ARBA00006484"/>
    </source>
</evidence>
<dbReference type="InterPro" id="IPR036291">
    <property type="entry name" value="NAD(P)-bd_dom_sf"/>
</dbReference>
<dbReference type="SUPFAM" id="SSF51735">
    <property type="entry name" value="NAD(P)-binding Rossmann-fold domains"/>
    <property type="match status" value="1"/>
</dbReference>
<dbReference type="EC" id="1.1.1.100" evidence="5"/>
<dbReference type="PANTHER" id="PTHR43639:SF1">
    <property type="entry name" value="SHORT-CHAIN DEHYDROGENASE_REDUCTASE FAMILY PROTEIN"/>
    <property type="match status" value="1"/>
</dbReference>
<evidence type="ECO:0000259" key="4">
    <source>
        <dbReference type="SMART" id="SM00822"/>
    </source>
</evidence>
<name>A0A7W7F5M5_9SPHN</name>
<dbReference type="Gene3D" id="3.40.50.720">
    <property type="entry name" value="NAD(P)-binding Rossmann-like Domain"/>
    <property type="match status" value="1"/>
</dbReference>
<evidence type="ECO:0000313" key="5">
    <source>
        <dbReference type="EMBL" id="MBB4631595.1"/>
    </source>
</evidence>
<dbReference type="Proteomes" id="UP000566324">
    <property type="component" value="Unassembled WGS sequence"/>
</dbReference>
<dbReference type="SMART" id="SM00822">
    <property type="entry name" value="PKS_KR"/>
    <property type="match status" value="1"/>
</dbReference>
<dbReference type="Pfam" id="PF00106">
    <property type="entry name" value="adh_short"/>
    <property type="match status" value="1"/>
</dbReference>
<organism evidence="5 6">
    <name type="scientific">Sphingosinicella soli</name>
    <dbReference type="NCBI Taxonomy" id="333708"/>
    <lineage>
        <taxon>Bacteria</taxon>
        <taxon>Pseudomonadati</taxon>
        <taxon>Pseudomonadota</taxon>
        <taxon>Alphaproteobacteria</taxon>
        <taxon>Sphingomonadales</taxon>
        <taxon>Sphingosinicellaceae</taxon>
        <taxon>Sphingosinicella</taxon>
    </lineage>
</organism>
<protein>
    <submittedName>
        <fullName evidence="5">3-oxoacyl-[acyl-carrier protein] reductase</fullName>
        <ecNumber evidence="5">1.1.1.100</ecNumber>
    </submittedName>
</protein>
<dbReference type="GO" id="GO:0004316">
    <property type="term" value="F:3-oxoacyl-[acyl-carrier-protein] reductase (NADPH) activity"/>
    <property type="evidence" value="ECO:0007669"/>
    <property type="project" value="UniProtKB-EC"/>
</dbReference>
<dbReference type="PANTHER" id="PTHR43639">
    <property type="entry name" value="OXIDOREDUCTASE, SHORT-CHAIN DEHYDROGENASE/REDUCTASE FAMILY (AFU_ORTHOLOGUE AFUA_5G02870)"/>
    <property type="match status" value="1"/>
</dbReference>
<dbReference type="AlphaFoldDB" id="A0A7W7F5M5"/>
<dbReference type="InterPro" id="IPR057326">
    <property type="entry name" value="KR_dom"/>
</dbReference>
<dbReference type="InterPro" id="IPR002347">
    <property type="entry name" value="SDR_fam"/>
</dbReference>
<keyword evidence="2 5" id="KW-0560">Oxidoreductase</keyword>
<keyword evidence="6" id="KW-1185">Reference proteome</keyword>
<dbReference type="RefSeq" id="WP_184066585.1">
    <property type="nucleotide sequence ID" value="NZ_JACHNZ010000011.1"/>
</dbReference>
<gene>
    <name evidence="5" type="ORF">GGQ98_001207</name>
</gene>
<dbReference type="PRINTS" id="PR00080">
    <property type="entry name" value="SDRFAMILY"/>
</dbReference>
<evidence type="ECO:0000313" key="6">
    <source>
        <dbReference type="Proteomes" id="UP000566324"/>
    </source>
</evidence>
<dbReference type="FunFam" id="3.40.50.720:FF:000084">
    <property type="entry name" value="Short-chain dehydrogenase reductase"/>
    <property type="match status" value="1"/>
</dbReference>
<evidence type="ECO:0000256" key="2">
    <source>
        <dbReference type="ARBA" id="ARBA00023002"/>
    </source>
</evidence>
<accession>A0A7W7F5M5</accession>
<comment type="similarity">
    <text evidence="1 3">Belongs to the short-chain dehydrogenases/reductases (SDR) family.</text>
</comment>
<dbReference type="EMBL" id="JACHNZ010000011">
    <property type="protein sequence ID" value="MBB4631595.1"/>
    <property type="molecule type" value="Genomic_DNA"/>
</dbReference>
<comment type="caution">
    <text evidence="5">The sequence shown here is derived from an EMBL/GenBank/DDBJ whole genome shotgun (WGS) entry which is preliminary data.</text>
</comment>